<dbReference type="GO" id="GO:0004222">
    <property type="term" value="F:metalloendopeptidase activity"/>
    <property type="evidence" value="ECO:0007669"/>
    <property type="project" value="InterPro"/>
</dbReference>
<gene>
    <name evidence="8" type="ORF">EDC90_10278</name>
</gene>
<accession>A0A4R3NK90</accession>
<dbReference type="InterPro" id="IPR018392">
    <property type="entry name" value="LysM"/>
</dbReference>
<dbReference type="AlphaFoldDB" id="A0A4R3NK90"/>
<feature type="domain" description="Peptidase M48" evidence="7">
    <location>
        <begin position="86"/>
        <end position="272"/>
    </location>
</feature>
<keyword evidence="9" id="KW-1185">Reference proteome</keyword>
<dbReference type="InterPro" id="IPR051156">
    <property type="entry name" value="Mito/Outer_Membr_Metalloprot"/>
</dbReference>
<keyword evidence="5" id="KW-0862">Zinc</keyword>
<dbReference type="PANTHER" id="PTHR22726">
    <property type="entry name" value="METALLOENDOPEPTIDASE OMA1"/>
    <property type="match status" value="1"/>
</dbReference>
<dbReference type="OrthoDB" id="9810445at2"/>
<evidence type="ECO:0000313" key="8">
    <source>
        <dbReference type="EMBL" id="TCT35271.1"/>
    </source>
</evidence>
<comment type="cofactor">
    <cofactor evidence="1">
        <name>Zn(2+)</name>
        <dbReference type="ChEBI" id="CHEBI:29105"/>
    </cofactor>
</comment>
<dbReference type="PANTHER" id="PTHR22726:SF1">
    <property type="entry name" value="METALLOENDOPEPTIDASE OMA1, MITOCHONDRIAL"/>
    <property type="match status" value="1"/>
</dbReference>
<dbReference type="GO" id="GO:0051603">
    <property type="term" value="P:proteolysis involved in protein catabolic process"/>
    <property type="evidence" value="ECO:0007669"/>
    <property type="project" value="TreeGrafter"/>
</dbReference>
<evidence type="ECO:0000259" key="7">
    <source>
        <dbReference type="Pfam" id="PF01435"/>
    </source>
</evidence>
<proteinExistence type="predicted"/>
<protein>
    <submittedName>
        <fullName evidence="8">Putative Zn-dependent protease</fullName>
    </submittedName>
</protein>
<keyword evidence="6" id="KW-0482">Metalloprotease</keyword>
<dbReference type="CDD" id="cd00118">
    <property type="entry name" value="LysM"/>
    <property type="match status" value="1"/>
</dbReference>
<name>A0A4R3NK90_9HYPH</name>
<dbReference type="GO" id="GO:0016020">
    <property type="term" value="C:membrane"/>
    <property type="evidence" value="ECO:0007669"/>
    <property type="project" value="TreeGrafter"/>
</dbReference>
<evidence type="ECO:0000256" key="3">
    <source>
        <dbReference type="ARBA" id="ARBA00022723"/>
    </source>
</evidence>
<dbReference type="GO" id="GO:0046872">
    <property type="term" value="F:metal ion binding"/>
    <property type="evidence" value="ECO:0007669"/>
    <property type="project" value="UniProtKB-KW"/>
</dbReference>
<keyword evidence="2 8" id="KW-0645">Protease</keyword>
<keyword evidence="4" id="KW-0378">Hydrolase</keyword>
<evidence type="ECO:0000256" key="1">
    <source>
        <dbReference type="ARBA" id="ARBA00001947"/>
    </source>
</evidence>
<keyword evidence="3" id="KW-0479">Metal-binding</keyword>
<comment type="caution">
    <text evidence="8">The sequence shown here is derived from an EMBL/GenBank/DDBJ whole genome shotgun (WGS) entry which is preliminary data.</text>
</comment>
<dbReference type="EMBL" id="SMAR01000027">
    <property type="protein sequence ID" value="TCT35271.1"/>
    <property type="molecule type" value="Genomic_DNA"/>
</dbReference>
<evidence type="ECO:0000256" key="4">
    <source>
        <dbReference type="ARBA" id="ARBA00022801"/>
    </source>
</evidence>
<dbReference type="CDD" id="cd07324">
    <property type="entry name" value="M48C_Oma1-like"/>
    <property type="match status" value="1"/>
</dbReference>
<reference evidence="8 9" key="1">
    <citation type="submission" date="2019-03" db="EMBL/GenBank/DDBJ databases">
        <title>Freshwater and sediment microbial communities from various areas in North America, analyzing microbe dynamics in response to fracking.</title>
        <authorList>
            <person name="Lamendella R."/>
        </authorList>
    </citation>
    <scope>NUCLEOTIDE SEQUENCE [LARGE SCALE GENOMIC DNA]</scope>
    <source>
        <strain evidence="8 9">175.2</strain>
    </source>
</reference>
<evidence type="ECO:0000256" key="6">
    <source>
        <dbReference type="ARBA" id="ARBA00023049"/>
    </source>
</evidence>
<evidence type="ECO:0000256" key="5">
    <source>
        <dbReference type="ARBA" id="ARBA00022833"/>
    </source>
</evidence>
<evidence type="ECO:0000313" key="9">
    <source>
        <dbReference type="Proteomes" id="UP000295097"/>
    </source>
</evidence>
<dbReference type="Gene3D" id="3.30.2010.10">
    <property type="entry name" value="Metalloproteases ('zincins'), catalytic domain"/>
    <property type="match status" value="1"/>
</dbReference>
<evidence type="ECO:0000256" key="2">
    <source>
        <dbReference type="ARBA" id="ARBA00022670"/>
    </source>
</evidence>
<dbReference type="Pfam" id="PF01435">
    <property type="entry name" value="Peptidase_M48"/>
    <property type="match status" value="1"/>
</dbReference>
<sequence>MERKNGSGPITVATAAPMRKRRLNTVAALCTLLFLGACQTADSYFVLPENQQGLQTVDALTRNDPNAAMGAREHPNILKTYGGQYRDPQVEKLVARIAGALTAVSENPQQTYRITILNSPTINAFALPGGYLYVTRGLLALATDASEVAAVLSHEMAHVTANHGIERQRREEAEAISNQVVAEVLPDSAQAQKIAARGKLRLAAFSRQQELEADAIGIRMLSEAGYDPHAAARFLRSMAAFAAYESASADGESSLDFLSSHPSTPQRIQLAEDQADQYAKKDGAGEIGSEYFLNGINGMLFGPNPEDGYIRDRNFYHPELKIAFQVPPGFVMTDKANSVVATGPNNVAIRFDGVKADGRRNLEDYIQSGWVTGLDPSTVRAMTIGGLPAANARANAGEWQFDVTVIRSGGDIYRLLTATPRGNTNLEEIASSVRSSFHKMTPEEIASVQPLRVRLVEVQPGDTVASMAARMMGTNRKLELFQILNALPAGASLSVGQKVKIVSQ</sequence>
<dbReference type="Proteomes" id="UP000295097">
    <property type="component" value="Unassembled WGS sequence"/>
</dbReference>
<organism evidence="8 9">
    <name type="scientific">Martelella mediterranea</name>
    <dbReference type="NCBI Taxonomy" id="293089"/>
    <lineage>
        <taxon>Bacteria</taxon>
        <taxon>Pseudomonadati</taxon>
        <taxon>Pseudomonadota</taxon>
        <taxon>Alphaproteobacteria</taxon>
        <taxon>Hyphomicrobiales</taxon>
        <taxon>Aurantimonadaceae</taxon>
        <taxon>Martelella</taxon>
    </lineage>
</organism>
<dbReference type="InterPro" id="IPR001915">
    <property type="entry name" value="Peptidase_M48"/>
</dbReference>